<dbReference type="KEGG" id="samy:DB32_002973"/>
<name>A0A0F6SEU9_9BACT</name>
<dbReference type="InterPro" id="IPR050902">
    <property type="entry name" value="ABC_Transporter_SBP"/>
</dbReference>
<dbReference type="PANTHER" id="PTHR30535:SF34">
    <property type="entry name" value="MOLYBDATE-BINDING PROTEIN MOLA"/>
    <property type="match status" value="1"/>
</dbReference>
<dbReference type="GO" id="GO:0071281">
    <property type="term" value="P:cellular response to iron ion"/>
    <property type="evidence" value="ECO:0007669"/>
    <property type="project" value="TreeGrafter"/>
</dbReference>
<dbReference type="EMBL" id="CP011125">
    <property type="protein sequence ID" value="AKF05824.1"/>
    <property type="molecule type" value="Genomic_DNA"/>
</dbReference>
<organism evidence="3 4">
    <name type="scientific">Sandaracinus amylolyticus</name>
    <dbReference type="NCBI Taxonomy" id="927083"/>
    <lineage>
        <taxon>Bacteria</taxon>
        <taxon>Pseudomonadati</taxon>
        <taxon>Myxococcota</taxon>
        <taxon>Polyangia</taxon>
        <taxon>Polyangiales</taxon>
        <taxon>Sandaracinaceae</taxon>
        <taxon>Sandaracinus</taxon>
    </lineage>
</organism>
<proteinExistence type="predicted"/>
<dbReference type="Proteomes" id="UP000034883">
    <property type="component" value="Chromosome"/>
</dbReference>
<evidence type="ECO:0000256" key="1">
    <source>
        <dbReference type="SAM" id="SignalP"/>
    </source>
</evidence>
<sequence length="306" mass="32704">MRDFATPIACALALAASATLGALAPESTWAPQPVAPPARPARIVSLTLPADEIVLALVSPERVLALEAYVDDAQASNVVDEARAVRGRMHQPITAEAVIAARPDLVLLSGWSDPQLEALLGVQGVPVERVLSAQSLEGTRAQITRIGELLDERQRAREVIAAMDARIDAVRARGAARTWRPRVLLFSWSGHTPAEGTLFCELVDLAGGSCASTEAGLSGYAPLTIEHLLELDPDVIVTNRYRADGRARAVVPEPALEDDPRLRTLRAVREDRVVALPSAHLLATSHHVASLAEDLSRALDALEPAR</sequence>
<evidence type="ECO:0000313" key="3">
    <source>
        <dbReference type="EMBL" id="AKF05824.1"/>
    </source>
</evidence>
<dbReference type="STRING" id="927083.DB32_002973"/>
<evidence type="ECO:0000259" key="2">
    <source>
        <dbReference type="PROSITE" id="PS50983"/>
    </source>
</evidence>
<feature type="chain" id="PRO_5002509550" evidence="1">
    <location>
        <begin position="25"/>
        <end position="306"/>
    </location>
</feature>
<keyword evidence="1" id="KW-0732">Signal</keyword>
<keyword evidence="4" id="KW-1185">Reference proteome</keyword>
<dbReference type="PROSITE" id="PS50983">
    <property type="entry name" value="FE_B12_PBP"/>
    <property type="match status" value="1"/>
</dbReference>
<dbReference type="InterPro" id="IPR002491">
    <property type="entry name" value="ABC_transptr_periplasmic_BD"/>
</dbReference>
<dbReference type="RefSeq" id="WP_053233051.1">
    <property type="nucleotide sequence ID" value="NZ_CP011125.1"/>
</dbReference>
<feature type="signal peptide" evidence="1">
    <location>
        <begin position="1"/>
        <end position="24"/>
    </location>
</feature>
<reference evidence="3 4" key="1">
    <citation type="submission" date="2015-03" db="EMBL/GenBank/DDBJ databases">
        <title>Genome assembly of Sandaracinus amylolyticus DSM 53668.</title>
        <authorList>
            <person name="Sharma G."/>
            <person name="Subramanian S."/>
        </authorList>
    </citation>
    <scope>NUCLEOTIDE SEQUENCE [LARGE SCALE GENOMIC DNA]</scope>
    <source>
        <strain evidence="3 4">DSM 53668</strain>
    </source>
</reference>
<gene>
    <name evidence="3" type="ORF">DB32_002973</name>
</gene>
<feature type="domain" description="Fe/B12 periplasmic-binding" evidence="2">
    <location>
        <begin position="42"/>
        <end position="306"/>
    </location>
</feature>
<dbReference type="Pfam" id="PF01497">
    <property type="entry name" value="Peripla_BP_2"/>
    <property type="match status" value="1"/>
</dbReference>
<protein>
    <submittedName>
        <fullName evidence="3">Vitamin B12 ABC transporter, B12-binding component BtuF</fullName>
    </submittedName>
</protein>
<dbReference type="AlphaFoldDB" id="A0A0F6SEU9"/>
<accession>A0A0F6SEU9</accession>
<dbReference type="PANTHER" id="PTHR30535">
    <property type="entry name" value="VITAMIN B12-BINDING PROTEIN"/>
    <property type="match status" value="1"/>
</dbReference>
<dbReference type="OrthoDB" id="9775594at2"/>
<dbReference type="Gene3D" id="3.40.50.1980">
    <property type="entry name" value="Nitrogenase molybdenum iron protein domain"/>
    <property type="match status" value="2"/>
</dbReference>
<dbReference type="SUPFAM" id="SSF53807">
    <property type="entry name" value="Helical backbone' metal receptor"/>
    <property type="match status" value="1"/>
</dbReference>
<evidence type="ECO:0000313" key="4">
    <source>
        <dbReference type="Proteomes" id="UP000034883"/>
    </source>
</evidence>